<dbReference type="AlphaFoldDB" id="A0A0A8YBH5"/>
<protein>
    <submittedName>
        <fullName evidence="1">Uncharacterized protein</fullName>
    </submittedName>
</protein>
<proteinExistence type="predicted"/>
<organism evidence="1">
    <name type="scientific">Arundo donax</name>
    <name type="common">Giant reed</name>
    <name type="synonym">Donax arundinaceus</name>
    <dbReference type="NCBI Taxonomy" id="35708"/>
    <lineage>
        <taxon>Eukaryota</taxon>
        <taxon>Viridiplantae</taxon>
        <taxon>Streptophyta</taxon>
        <taxon>Embryophyta</taxon>
        <taxon>Tracheophyta</taxon>
        <taxon>Spermatophyta</taxon>
        <taxon>Magnoliopsida</taxon>
        <taxon>Liliopsida</taxon>
        <taxon>Poales</taxon>
        <taxon>Poaceae</taxon>
        <taxon>PACMAD clade</taxon>
        <taxon>Arundinoideae</taxon>
        <taxon>Arundineae</taxon>
        <taxon>Arundo</taxon>
    </lineage>
</organism>
<sequence>MNSAITIIATQPSPRLSCCNALA</sequence>
<name>A0A0A8YBH5_ARUDO</name>
<reference evidence="1" key="1">
    <citation type="submission" date="2014-09" db="EMBL/GenBank/DDBJ databases">
        <authorList>
            <person name="Magalhaes I.L.F."/>
            <person name="Oliveira U."/>
            <person name="Santos F.R."/>
            <person name="Vidigal T.H.D.A."/>
            <person name="Brescovit A.D."/>
            <person name="Santos A.J."/>
        </authorList>
    </citation>
    <scope>NUCLEOTIDE SEQUENCE</scope>
    <source>
        <tissue evidence="1">Shoot tissue taken approximately 20 cm above the soil surface</tissue>
    </source>
</reference>
<dbReference type="EMBL" id="GBRH01275100">
    <property type="protein sequence ID" value="JAD22795.1"/>
    <property type="molecule type" value="Transcribed_RNA"/>
</dbReference>
<reference evidence="1" key="2">
    <citation type="journal article" date="2015" name="Data Brief">
        <title>Shoot transcriptome of the giant reed, Arundo donax.</title>
        <authorList>
            <person name="Barrero R.A."/>
            <person name="Guerrero F.D."/>
            <person name="Moolhuijzen P."/>
            <person name="Goolsby J.A."/>
            <person name="Tidwell J."/>
            <person name="Bellgard S.E."/>
            <person name="Bellgard M.I."/>
        </authorList>
    </citation>
    <scope>NUCLEOTIDE SEQUENCE</scope>
    <source>
        <tissue evidence="1">Shoot tissue taken approximately 20 cm above the soil surface</tissue>
    </source>
</reference>
<evidence type="ECO:0000313" key="1">
    <source>
        <dbReference type="EMBL" id="JAD22795.1"/>
    </source>
</evidence>
<accession>A0A0A8YBH5</accession>